<dbReference type="GO" id="GO:0005524">
    <property type="term" value="F:ATP binding"/>
    <property type="evidence" value="ECO:0007669"/>
    <property type="project" value="InterPro"/>
</dbReference>
<keyword evidence="1" id="KW-0378">Hydrolase</keyword>
<dbReference type="Proteomes" id="UP000327157">
    <property type="component" value="Chromosome 11"/>
</dbReference>
<evidence type="ECO:0000256" key="4">
    <source>
        <dbReference type="SAM" id="MobiDB-lite"/>
    </source>
</evidence>
<comment type="caution">
    <text evidence="6">The sequence shown here is derived from an EMBL/GenBank/DDBJ whole genome shotgun (WGS) entry which is preliminary data.</text>
</comment>
<evidence type="ECO:0000313" key="7">
    <source>
        <dbReference type="Proteomes" id="UP000327157"/>
    </source>
</evidence>
<keyword evidence="7" id="KW-1185">Reference proteome</keyword>
<dbReference type="GO" id="GO:0004386">
    <property type="term" value="F:helicase activity"/>
    <property type="evidence" value="ECO:0007669"/>
    <property type="project" value="UniProtKB-KW"/>
</dbReference>
<keyword evidence="2 6" id="KW-0547">Nucleotide-binding</keyword>
<dbReference type="SMART" id="SM00487">
    <property type="entry name" value="DEXDc"/>
    <property type="match status" value="1"/>
</dbReference>
<dbReference type="InterPro" id="IPR011545">
    <property type="entry name" value="DEAD/DEAH_box_helicase_dom"/>
</dbReference>
<dbReference type="AlphaFoldDB" id="A0A5N5FW43"/>
<feature type="region of interest" description="Disordered" evidence="4">
    <location>
        <begin position="1"/>
        <end position="36"/>
    </location>
</feature>
<dbReference type="GO" id="GO:0016787">
    <property type="term" value="F:hydrolase activity"/>
    <property type="evidence" value="ECO:0007669"/>
    <property type="project" value="UniProtKB-KW"/>
</dbReference>
<evidence type="ECO:0000256" key="2">
    <source>
        <dbReference type="ARBA" id="ARBA00022806"/>
    </source>
</evidence>
<sequence length="311" mass="34920">MVKRSNDPNEKRSRTRRRLNAVGDGDGDAAQGTSKVRNGRVQLGTKFATLLRVKESTRQRKRKRREITTSVEVQECRHRVKEYRQLRGISVSSSNVPKPIRTLGRTPFPEYVKDEFSKAGFVRPTPIQAQAWPVALEGRDFIGIAPPGSGKTLAYLLPAIVHVKSQKRLCVGILIDTPEAVLHELESCHTNLQRVTYLVVDGADWMLAEEDVAEEGEDCKVLVREVLSQHLRDILPGRSHWLIPLNAPKCDQPLIWDSLSTRQTYRTTGFPSSDAKTPLKTVAKAPRPSSSLNPLVAPFISMYVKLFRLLP</sequence>
<dbReference type="InterPro" id="IPR014001">
    <property type="entry name" value="Helicase_ATP-bd"/>
</dbReference>
<keyword evidence="2 6" id="KW-0067">ATP-binding</keyword>
<reference evidence="6 7" key="3">
    <citation type="submission" date="2019-11" db="EMBL/GenBank/DDBJ databases">
        <title>A de novo genome assembly of a pear dwarfing rootstock.</title>
        <authorList>
            <person name="Wang F."/>
            <person name="Wang J."/>
            <person name="Li S."/>
            <person name="Zhang Y."/>
            <person name="Fang M."/>
            <person name="Ma L."/>
            <person name="Zhao Y."/>
            <person name="Jiang S."/>
        </authorList>
    </citation>
    <scope>NUCLEOTIDE SEQUENCE [LARGE SCALE GENOMIC DNA]</scope>
    <source>
        <strain evidence="6">S2</strain>
        <tissue evidence="6">Leaf</tissue>
    </source>
</reference>
<dbReference type="EMBL" id="SMOL01000559">
    <property type="protein sequence ID" value="KAB2607356.1"/>
    <property type="molecule type" value="Genomic_DNA"/>
</dbReference>
<evidence type="ECO:0000259" key="5">
    <source>
        <dbReference type="SMART" id="SM00487"/>
    </source>
</evidence>
<protein>
    <submittedName>
        <fullName evidence="6">DEAD-box ATP-dependent RNA helicase 20-like</fullName>
    </submittedName>
</protein>
<dbReference type="Pfam" id="PF00270">
    <property type="entry name" value="DEAD"/>
    <property type="match status" value="1"/>
</dbReference>
<dbReference type="InterPro" id="IPR027417">
    <property type="entry name" value="P-loop_NTPase"/>
</dbReference>
<accession>A0A5N5FW43</accession>
<evidence type="ECO:0000256" key="3">
    <source>
        <dbReference type="ARBA" id="ARBA00022884"/>
    </source>
</evidence>
<feature type="domain" description="Helicase ATP-binding" evidence="5">
    <location>
        <begin position="120"/>
        <end position="282"/>
    </location>
</feature>
<organism evidence="6 7">
    <name type="scientific">Pyrus ussuriensis x Pyrus communis</name>
    <dbReference type="NCBI Taxonomy" id="2448454"/>
    <lineage>
        <taxon>Eukaryota</taxon>
        <taxon>Viridiplantae</taxon>
        <taxon>Streptophyta</taxon>
        <taxon>Embryophyta</taxon>
        <taxon>Tracheophyta</taxon>
        <taxon>Spermatophyta</taxon>
        <taxon>Magnoliopsida</taxon>
        <taxon>eudicotyledons</taxon>
        <taxon>Gunneridae</taxon>
        <taxon>Pentapetalae</taxon>
        <taxon>rosids</taxon>
        <taxon>fabids</taxon>
        <taxon>Rosales</taxon>
        <taxon>Rosaceae</taxon>
        <taxon>Amygdaloideae</taxon>
        <taxon>Maleae</taxon>
        <taxon>Pyrus</taxon>
    </lineage>
</organism>
<name>A0A5N5FW43_9ROSA</name>
<gene>
    <name evidence="6" type="ORF">D8674_007073</name>
</gene>
<proteinExistence type="predicted"/>
<dbReference type="SUPFAM" id="SSF52540">
    <property type="entry name" value="P-loop containing nucleoside triphosphate hydrolases"/>
    <property type="match status" value="1"/>
</dbReference>
<reference evidence="6 7" key="1">
    <citation type="submission" date="2019-09" db="EMBL/GenBank/DDBJ databases">
        <authorList>
            <person name="Ou C."/>
        </authorList>
    </citation>
    <scope>NUCLEOTIDE SEQUENCE [LARGE SCALE GENOMIC DNA]</scope>
    <source>
        <strain evidence="6">S2</strain>
        <tissue evidence="6">Leaf</tissue>
    </source>
</reference>
<dbReference type="PANTHER" id="PTHR47958">
    <property type="entry name" value="ATP-DEPENDENT RNA HELICASE DBP3"/>
    <property type="match status" value="1"/>
</dbReference>
<evidence type="ECO:0000313" key="6">
    <source>
        <dbReference type="EMBL" id="KAB2607356.1"/>
    </source>
</evidence>
<feature type="compositionally biased region" description="Basic and acidic residues" evidence="4">
    <location>
        <begin position="1"/>
        <end position="12"/>
    </location>
</feature>
<keyword evidence="3" id="KW-0694">RNA-binding</keyword>
<evidence type="ECO:0000256" key="1">
    <source>
        <dbReference type="ARBA" id="ARBA00022801"/>
    </source>
</evidence>
<reference evidence="7" key="2">
    <citation type="submission" date="2019-10" db="EMBL/GenBank/DDBJ databases">
        <title>A de novo genome assembly of a pear dwarfing rootstock.</title>
        <authorList>
            <person name="Wang F."/>
            <person name="Wang J."/>
            <person name="Li S."/>
            <person name="Zhang Y."/>
            <person name="Fang M."/>
            <person name="Ma L."/>
            <person name="Zhao Y."/>
            <person name="Jiang S."/>
        </authorList>
    </citation>
    <scope>NUCLEOTIDE SEQUENCE [LARGE SCALE GENOMIC DNA]</scope>
</reference>
<dbReference type="OrthoDB" id="196131at2759"/>
<dbReference type="GO" id="GO:0003723">
    <property type="term" value="F:RNA binding"/>
    <property type="evidence" value="ECO:0007669"/>
    <property type="project" value="UniProtKB-KW"/>
</dbReference>
<keyword evidence="2 6" id="KW-0347">Helicase</keyword>
<dbReference type="Gene3D" id="3.40.50.300">
    <property type="entry name" value="P-loop containing nucleotide triphosphate hydrolases"/>
    <property type="match status" value="1"/>
</dbReference>